<gene>
    <name evidence="1" type="ORF">P154DRAFT_411222</name>
</gene>
<dbReference type="AlphaFoldDB" id="A0A6A5X2G4"/>
<evidence type="ECO:0000313" key="1">
    <source>
        <dbReference type="EMBL" id="KAF2005426.1"/>
    </source>
</evidence>
<organism evidence="1 2">
    <name type="scientific">Amniculicola lignicola CBS 123094</name>
    <dbReference type="NCBI Taxonomy" id="1392246"/>
    <lineage>
        <taxon>Eukaryota</taxon>
        <taxon>Fungi</taxon>
        <taxon>Dikarya</taxon>
        <taxon>Ascomycota</taxon>
        <taxon>Pezizomycotina</taxon>
        <taxon>Dothideomycetes</taxon>
        <taxon>Pleosporomycetidae</taxon>
        <taxon>Pleosporales</taxon>
        <taxon>Amniculicolaceae</taxon>
        <taxon>Amniculicola</taxon>
    </lineage>
</organism>
<protein>
    <submittedName>
        <fullName evidence="1">Uncharacterized protein</fullName>
    </submittedName>
</protein>
<evidence type="ECO:0000313" key="2">
    <source>
        <dbReference type="Proteomes" id="UP000799779"/>
    </source>
</evidence>
<sequence length="55" mass="6287">YKAIGSKIFKGLNAIYTLKEILRDILSNSPLLIIYLLVNILDKYISSLSKLLYII</sequence>
<feature type="non-terminal residue" evidence="1">
    <location>
        <position position="55"/>
    </location>
</feature>
<reference evidence="1" key="1">
    <citation type="journal article" date="2020" name="Stud. Mycol.">
        <title>101 Dothideomycetes genomes: a test case for predicting lifestyles and emergence of pathogens.</title>
        <authorList>
            <person name="Haridas S."/>
            <person name="Albert R."/>
            <person name="Binder M."/>
            <person name="Bloem J."/>
            <person name="Labutti K."/>
            <person name="Salamov A."/>
            <person name="Andreopoulos B."/>
            <person name="Baker S."/>
            <person name="Barry K."/>
            <person name="Bills G."/>
            <person name="Bluhm B."/>
            <person name="Cannon C."/>
            <person name="Castanera R."/>
            <person name="Culley D."/>
            <person name="Daum C."/>
            <person name="Ezra D."/>
            <person name="Gonzalez J."/>
            <person name="Henrissat B."/>
            <person name="Kuo A."/>
            <person name="Liang C."/>
            <person name="Lipzen A."/>
            <person name="Lutzoni F."/>
            <person name="Magnuson J."/>
            <person name="Mondo S."/>
            <person name="Nolan M."/>
            <person name="Ohm R."/>
            <person name="Pangilinan J."/>
            <person name="Park H.-J."/>
            <person name="Ramirez L."/>
            <person name="Alfaro M."/>
            <person name="Sun H."/>
            <person name="Tritt A."/>
            <person name="Yoshinaga Y."/>
            <person name="Zwiers L.-H."/>
            <person name="Turgeon B."/>
            <person name="Goodwin S."/>
            <person name="Spatafora J."/>
            <person name="Crous P."/>
            <person name="Grigoriev I."/>
        </authorList>
    </citation>
    <scope>NUCLEOTIDE SEQUENCE</scope>
    <source>
        <strain evidence="1">CBS 123094</strain>
    </source>
</reference>
<proteinExistence type="predicted"/>
<name>A0A6A5X2G4_9PLEO</name>
<feature type="non-terminal residue" evidence="1">
    <location>
        <position position="1"/>
    </location>
</feature>
<keyword evidence="2" id="KW-1185">Reference proteome</keyword>
<dbReference type="EMBL" id="ML977563">
    <property type="protein sequence ID" value="KAF2005426.1"/>
    <property type="molecule type" value="Genomic_DNA"/>
</dbReference>
<accession>A0A6A5X2G4</accession>
<dbReference type="Proteomes" id="UP000799779">
    <property type="component" value="Unassembled WGS sequence"/>
</dbReference>